<dbReference type="Pfam" id="PF00528">
    <property type="entry name" value="BPD_transp_1"/>
    <property type="match status" value="1"/>
</dbReference>
<feature type="transmembrane region" description="Helical" evidence="7">
    <location>
        <begin position="35"/>
        <end position="56"/>
    </location>
</feature>
<gene>
    <name evidence="10" type="ORF">ACFQ0P_07805</name>
</gene>
<evidence type="ECO:0000313" key="10">
    <source>
        <dbReference type="EMBL" id="MFD0790297.1"/>
    </source>
</evidence>
<comment type="caution">
    <text evidence="10">The sequence shown here is derived from an EMBL/GenBank/DDBJ whole genome shotgun (WGS) entry which is preliminary data.</text>
</comment>
<keyword evidence="4 7" id="KW-0812">Transmembrane</keyword>
<evidence type="ECO:0000256" key="3">
    <source>
        <dbReference type="ARBA" id="ARBA00022475"/>
    </source>
</evidence>
<dbReference type="PANTHER" id="PTHR30193:SF37">
    <property type="entry name" value="INNER MEMBRANE ABC TRANSPORTER PERMEASE PROTEIN YCJO"/>
    <property type="match status" value="1"/>
</dbReference>
<evidence type="ECO:0000313" key="11">
    <source>
        <dbReference type="Proteomes" id="UP001597055"/>
    </source>
</evidence>
<name>A0ABW3AHA6_9MICO</name>
<feature type="transmembrane region" description="Helical" evidence="7">
    <location>
        <begin position="177"/>
        <end position="201"/>
    </location>
</feature>
<organism evidence="10 11">
    <name type="scientific">Microbacterium insulae</name>
    <dbReference type="NCBI Taxonomy" id="483014"/>
    <lineage>
        <taxon>Bacteria</taxon>
        <taxon>Bacillati</taxon>
        <taxon>Actinomycetota</taxon>
        <taxon>Actinomycetes</taxon>
        <taxon>Micrococcales</taxon>
        <taxon>Microbacteriaceae</taxon>
        <taxon>Microbacterium</taxon>
    </lineage>
</organism>
<keyword evidence="3" id="KW-1003">Cell membrane</keyword>
<reference evidence="11" key="1">
    <citation type="journal article" date="2019" name="Int. J. Syst. Evol. Microbiol.">
        <title>The Global Catalogue of Microorganisms (GCM) 10K type strain sequencing project: providing services to taxonomists for standard genome sequencing and annotation.</title>
        <authorList>
            <consortium name="The Broad Institute Genomics Platform"/>
            <consortium name="The Broad Institute Genome Sequencing Center for Infectious Disease"/>
            <person name="Wu L."/>
            <person name="Ma J."/>
        </authorList>
    </citation>
    <scope>NUCLEOTIDE SEQUENCE [LARGE SCALE GENOMIC DNA]</scope>
    <source>
        <strain evidence="11">CCUG 54523</strain>
    </source>
</reference>
<keyword evidence="6 7" id="KW-0472">Membrane</keyword>
<feature type="transmembrane region" description="Helical" evidence="7">
    <location>
        <begin position="233"/>
        <end position="253"/>
    </location>
</feature>
<dbReference type="SUPFAM" id="SSF161098">
    <property type="entry name" value="MetI-like"/>
    <property type="match status" value="1"/>
</dbReference>
<dbReference type="InterPro" id="IPR035906">
    <property type="entry name" value="MetI-like_sf"/>
</dbReference>
<keyword evidence="2 7" id="KW-0813">Transport</keyword>
<comment type="subcellular location">
    <subcellularLocation>
        <location evidence="1 7">Cell membrane</location>
        <topology evidence="1 7">Multi-pass membrane protein</topology>
    </subcellularLocation>
</comment>
<feature type="region of interest" description="Disordered" evidence="8">
    <location>
        <begin position="1"/>
        <end position="21"/>
    </location>
</feature>
<evidence type="ECO:0000256" key="1">
    <source>
        <dbReference type="ARBA" id="ARBA00004651"/>
    </source>
</evidence>
<feature type="transmembrane region" description="Helical" evidence="7">
    <location>
        <begin position="292"/>
        <end position="311"/>
    </location>
</feature>
<feature type="domain" description="ABC transmembrane type-1" evidence="9">
    <location>
        <begin position="93"/>
        <end position="308"/>
    </location>
</feature>
<evidence type="ECO:0000256" key="4">
    <source>
        <dbReference type="ARBA" id="ARBA00022692"/>
    </source>
</evidence>
<evidence type="ECO:0000256" key="2">
    <source>
        <dbReference type="ARBA" id="ARBA00022448"/>
    </source>
</evidence>
<evidence type="ECO:0000256" key="8">
    <source>
        <dbReference type="SAM" id="MobiDB-lite"/>
    </source>
</evidence>
<evidence type="ECO:0000256" key="5">
    <source>
        <dbReference type="ARBA" id="ARBA00022989"/>
    </source>
</evidence>
<dbReference type="Gene3D" id="1.10.3720.10">
    <property type="entry name" value="MetI-like"/>
    <property type="match status" value="1"/>
</dbReference>
<keyword evidence="5 7" id="KW-1133">Transmembrane helix</keyword>
<dbReference type="InterPro" id="IPR000515">
    <property type="entry name" value="MetI-like"/>
</dbReference>
<dbReference type="PROSITE" id="PS50928">
    <property type="entry name" value="ABC_TM1"/>
    <property type="match status" value="1"/>
</dbReference>
<keyword evidence="11" id="KW-1185">Reference proteome</keyword>
<accession>A0ABW3AHA6</accession>
<protein>
    <submittedName>
        <fullName evidence="10">Carbohydrate ABC transporter permease</fullName>
    </submittedName>
</protein>
<sequence>MTVTADQVSRTRTTPPMGRPPRISRRSRWDYRYSPYLYILPFFAIFAVVGIAPLLYTSWVALNDWDLISQEGAFVGFDNFAKVLGTSTFWVALRNTVSIFLITMIPHLVLALAIAYALDRNIRAATFWRMGVLIPYVVSPVAIALIFNSFFADQSGLFNTWLTQLGLSPIGWHTDTLASHVAIATMINFRWLGNTALIFLAGMQAIPRDLYEAANVDGAGAGRQFFSITIPQLRPTMIFVILTMTIGGLQIFAEPRLYDFQGQGGPNQQWLTLPLYIYNLGWRELDFGQASAASWLLFIIILVFALLNLFISSRIANEGRSKR</sequence>
<comment type="similarity">
    <text evidence="7">Belongs to the binding-protein-dependent transport system permease family.</text>
</comment>
<dbReference type="RefSeq" id="WP_204978057.1">
    <property type="nucleotide sequence ID" value="NZ_JBHTII010000001.1"/>
</dbReference>
<evidence type="ECO:0000256" key="6">
    <source>
        <dbReference type="ARBA" id="ARBA00023136"/>
    </source>
</evidence>
<dbReference type="InterPro" id="IPR051393">
    <property type="entry name" value="ABC_transporter_permease"/>
</dbReference>
<feature type="transmembrane region" description="Helical" evidence="7">
    <location>
        <begin position="130"/>
        <end position="151"/>
    </location>
</feature>
<dbReference type="PANTHER" id="PTHR30193">
    <property type="entry name" value="ABC TRANSPORTER PERMEASE PROTEIN"/>
    <property type="match status" value="1"/>
</dbReference>
<evidence type="ECO:0000259" key="9">
    <source>
        <dbReference type="PROSITE" id="PS50928"/>
    </source>
</evidence>
<dbReference type="EMBL" id="JBHTII010000001">
    <property type="protein sequence ID" value="MFD0790297.1"/>
    <property type="molecule type" value="Genomic_DNA"/>
</dbReference>
<evidence type="ECO:0000256" key="7">
    <source>
        <dbReference type="RuleBase" id="RU363032"/>
    </source>
</evidence>
<dbReference type="Proteomes" id="UP001597055">
    <property type="component" value="Unassembled WGS sequence"/>
</dbReference>
<proteinExistence type="inferred from homology"/>
<feature type="transmembrane region" description="Helical" evidence="7">
    <location>
        <begin position="97"/>
        <end position="118"/>
    </location>
</feature>
<dbReference type="CDD" id="cd06261">
    <property type="entry name" value="TM_PBP2"/>
    <property type="match status" value="1"/>
</dbReference>